<proteinExistence type="predicted"/>
<dbReference type="KEGG" id="many:MANY_49040"/>
<evidence type="ECO:0000313" key="2">
    <source>
        <dbReference type="Proteomes" id="UP000467249"/>
    </source>
</evidence>
<reference evidence="1 2" key="1">
    <citation type="journal article" date="2019" name="Emerg. Microbes Infect.">
        <title>Comprehensive subspecies identification of 175 nontuberculous mycobacteria species based on 7547 genomic profiles.</title>
        <authorList>
            <person name="Matsumoto Y."/>
            <person name="Kinjo T."/>
            <person name="Motooka D."/>
            <person name="Nabeya D."/>
            <person name="Jung N."/>
            <person name="Uechi K."/>
            <person name="Horii T."/>
            <person name="Iida T."/>
            <person name="Fujita J."/>
            <person name="Nakamura S."/>
        </authorList>
    </citation>
    <scope>NUCLEOTIDE SEQUENCE [LARGE SCALE GENOMIC DNA]</scope>
    <source>
        <strain evidence="1 2">JCM 30275</strain>
    </source>
</reference>
<name>A0A6N4WHB4_9MYCO</name>
<dbReference type="Proteomes" id="UP000467249">
    <property type="component" value="Chromosome"/>
</dbReference>
<organism evidence="1 2">
    <name type="scientific">Mycolicibacterium anyangense</name>
    <dbReference type="NCBI Taxonomy" id="1431246"/>
    <lineage>
        <taxon>Bacteria</taxon>
        <taxon>Bacillati</taxon>
        <taxon>Actinomycetota</taxon>
        <taxon>Actinomycetes</taxon>
        <taxon>Mycobacteriales</taxon>
        <taxon>Mycobacteriaceae</taxon>
        <taxon>Mycolicibacterium</taxon>
    </lineage>
</organism>
<dbReference type="AlphaFoldDB" id="A0A6N4WHB4"/>
<dbReference type="EMBL" id="AP022620">
    <property type="protein sequence ID" value="BBZ79567.1"/>
    <property type="molecule type" value="Genomic_DNA"/>
</dbReference>
<sequence length="60" mass="6400">MLGESMQAYQGASQVRYDLRTGPTPKGVIGLSEQIYVSDASAAPSRAAEDRSHCGLNRVC</sequence>
<keyword evidence="2" id="KW-1185">Reference proteome</keyword>
<protein>
    <submittedName>
        <fullName evidence="1">Uncharacterized protein</fullName>
    </submittedName>
</protein>
<accession>A0A6N4WHB4</accession>
<gene>
    <name evidence="1" type="ORF">MANY_49040</name>
</gene>
<evidence type="ECO:0000313" key="1">
    <source>
        <dbReference type="EMBL" id="BBZ79567.1"/>
    </source>
</evidence>